<dbReference type="SUPFAM" id="SSF81301">
    <property type="entry name" value="Nucleotidyltransferase"/>
    <property type="match status" value="1"/>
</dbReference>
<dbReference type="HAMAP" id="MF_01477">
    <property type="entry name" value="Iojap_RsfS"/>
    <property type="match status" value="1"/>
</dbReference>
<evidence type="ECO:0000256" key="1">
    <source>
        <dbReference type="ARBA" id="ARBA00010574"/>
    </source>
</evidence>
<protein>
    <recommendedName>
        <fullName evidence="2">Ribosomal silencing factor RsfS</fullName>
    </recommendedName>
</protein>
<dbReference type="Gene3D" id="3.30.460.10">
    <property type="entry name" value="Beta Polymerase, domain 2"/>
    <property type="match status" value="1"/>
</dbReference>
<evidence type="ECO:0000313" key="4">
    <source>
        <dbReference type="Proteomes" id="UP000823123"/>
    </source>
</evidence>
<dbReference type="Pfam" id="PF02410">
    <property type="entry name" value="RsfS"/>
    <property type="match status" value="1"/>
</dbReference>
<dbReference type="Proteomes" id="UP000823123">
    <property type="component" value="Unassembled WGS sequence"/>
</dbReference>
<comment type="similarity">
    <text evidence="1 2">Belongs to the Iojap/RsfS family.</text>
</comment>
<keyword evidence="2" id="KW-0963">Cytoplasm</keyword>
<dbReference type="RefSeq" id="WP_201275007.1">
    <property type="nucleotide sequence ID" value="NZ_AP038371.1"/>
</dbReference>
<organism evidence="3 4">
    <name type="scientific">Parvimonas parva</name>
    <dbReference type="NCBI Taxonomy" id="2769485"/>
    <lineage>
        <taxon>Bacteria</taxon>
        <taxon>Bacillati</taxon>
        <taxon>Bacillota</taxon>
        <taxon>Tissierellia</taxon>
        <taxon>Tissierellales</taxon>
        <taxon>Peptoniphilaceae</taxon>
        <taxon>Parvimonas</taxon>
    </lineage>
</organism>
<comment type="subcellular location">
    <subcellularLocation>
        <location evidence="2">Cytoplasm</location>
    </subcellularLocation>
</comment>
<comment type="function">
    <text evidence="2">Functions as a ribosomal silencing factor. Interacts with ribosomal protein uL14 (rplN), blocking formation of intersubunit bridge B8. Prevents association of the 30S and 50S ribosomal subunits and the formation of functional ribosomes, thus repressing translation.</text>
</comment>
<dbReference type="PANTHER" id="PTHR21043:SF0">
    <property type="entry name" value="MITOCHONDRIAL ASSEMBLY OF RIBOSOMAL LARGE SUBUNIT PROTEIN 1"/>
    <property type="match status" value="1"/>
</dbReference>
<evidence type="ECO:0000313" key="3">
    <source>
        <dbReference type="EMBL" id="MBK1467922.1"/>
    </source>
</evidence>
<reference evidence="3 4" key="1">
    <citation type="submission" date="2020-09" db="EMBL/GenBank/DDBJ databases">
        <title>Parvimonas S3374 sp. nov.</title>
        <authorList>
            <person name="Buhl M."/>
        </authorList>
    </citation>
    <scope>NUCLEOTIDE SEQUENCE [LARGE SCALE GENOMIC DNA]</scope>
    <source>
        <strain evidence="3 4">S3374</strain>
    </source>
</reference>
<comment type="caution">
    <text evidence="3">The sequence shown here is derived from an EMBL/GenBank/DDBJ whole genome shotgun (WGS) entry which is preliminary data.</text>
</comment>
<keyword evidence="2" id="KW-0678">Repressor</keyword>
<name>A0ABS1C743_9FIRM</name>
<sequence>MEKLDIILKALDDKIAEDVVTIDLKGKSSIAEYFVIATGSVINHNQAICDEVEFQLKKNDMDCFGTEGYKDGNWILLDCGEVIVHIMTKDYRSYYNLERLWA</sequence>
<proteinExistence type="inferred from homology"/>
<accession>A0ABS1C743</accession>
<dbReference type="InterPro" id="IPR004394">
    <property type="entry name" value="Iojap/RsfS/C7orf30"/>
</dbReference>
<dbReference type="InterPro" id="IPR043519">
    <property type="entry name" value="NT_sf"/>
</dbReference>
<keyword evidence="4" id="KW-1185">Reference proteome</keyword>
<keyword evidence="2" id="KW-0810">Translation regulation</keyword>
<dbReference type="PANTHER" id="PTHR21043">
    <property type="entry name" value="IOJAP SUPERFAMILY ORTHOLOG"/>
    <property type="match status" value="1"/>
</dbReference>
<comment type="subunit">
    <text evidence="2">Interacts with ribosomal protein uL14 (rplN).</text>
</comment>
<dbReference type="EMBL" id="JACVDA010000002">
    <property type="protein sequence ID" value="MBK1467922.1"/>
    <property type="molecule type" value="Genomic_DNA"/>
</dbReference>
<dbReference type="NCBIfam" id="TIGR00090">
    <property type="entry name" value="rsfS_iojap_ybeB"/>
    <property type="match status" value="1"/>
</dbReference>
<evidence type="ECO:0000256" key="2">
    <source>
        <dbReference type="HAMAP-Rule" id="MF_01477"/>
    </source>
</evidence>
<gene>
    <name evidence="2 3" type="primary">rsfS</name>
    <name evidence="3" type="ORF">IBJ83_01135</name>
</gene>